<sequence length="65" mass="7444">MLRPMMRHDFVAPECQSYGFVNCLLTSNWANITDPEVRKLADGIIAAQEKEIAEMKAYIKRLDAE</sequence>
<dbReference type="Gene3D" id="1.20.1260.10">
    <property type="match status" value="1"/>
</dbReference>
<dbReference type="AlphaFoldDB" id="A0A7K3WSH3"/>
<proteinExistence type="predicted"/>
<protein>
    <submittedName>
        <fullName evidence="1">DUF305 domain-containing protein</fullName>
    </submittedName>
</protein>
<gene>
    <name evidence="1" type="ORF">G3O08_12920</name>
</gene>
<keyword evidence="2" id="KW-1185">Reference proteome</keyword>
<accession>A0A7K3WSH3</accession>
<organism evidence="1 2">
    <name type="scientific">Cryomorpha ignava</name>
    <dbReference type="NCBI Taxonomy" id="101383"/>
    <lineage>
        <taxon>Bacteria</taxon>
        <taxon>Pseudomonadati</taxon>
        <taxon>Bacteroidota</taxon>
        <taxon>Flavobacteriia</taxon>
        <taxon>Flavobacteriales</taxon>
        <taxon>Cryomorphaceae</taxon>
        <taxon>Cryomorpha</taxon>
    </lineage>
</organism>
<name>A0A7K3WSH3_9FLAO</name>
<evidence type="ECO:0000313" key="1">
    <source>
        <dbReference type="EMBL" id="NEN24406.1"/>
    </source>
</evidence>
<dbReference type="Proteomes" id="UP000486602">
    <property type="component" value="Unassembled WGS sequence"/>
</dbReference>
<reference evidence="1 2" key="1">
    <citation type="submission" date="2020-02" db="EMBL/GenBank/DDBJ databases">
        <title>Out from the shadows clarifying the taxonomy of the family Cryomorphaceae and related taxa by utilizing the GTDB taxonomic framework.</title>
        <authorList>
            <person name="Bowman J.P."/>
        </authorList>
    </citation>
    <scope>NUCLEOTIDE SEQUENCE [LARGE SCALE GENOMIC DNA]</scope>
    <source>
        <strain evidence="1 2">QSSC 1-22</strain>
    </source>
</reference>
<dbReference type="EMBL" id="JAAGVY010000025">
    <property type="protein sequence ID" value="NEN24406.1"/>
    <property type="molecule type" value="Genomic_DNA"/>
</dbReference>
<evidence type="ECO:0000313" key="2">
    <source>
        <dbReference type="Proteomes" id="UP000486602"/>
    </source>
</evidence>
<comment type="caution">
    <text evidence="1">The sequence shown here is derived from an EMBL/GenBank/DDBJ whole genome shotgun (WGS) entry which is preliminary data.</text>
</comment>
<dbReference type="InterPro" id="IPR012347">
    <property type="entry name" value="Ferritin-like"/>
</dbReference>